<dbReference type="InterPro" id="IPR019405">
    <property type="entry name" value="Lactonase_7-beta_prop"/>
</dbReference>
<dbReference type="InterPro" id="IPR050282">
    <property type="entry name" value="Cycloisomerase_2"/>
</dbReference>
<protein>
    <submittedName>
        <fullName evidence="2">Putative isomerase YbhE</fullName>
    </submittedName>
</protein>
<evidence type="ECO:0000313" key="2">
    <source>
        <dbReference type="EMBL" id="KIY68236.1"/>
    </source>
</evidence>
<dbReference type="SUPFAM" id="SSF75011">
    <property type="entry name" value="3-carboxy-cis,cis-mucoante lactonizing enzyme"/>
    <property type="match status" value="1"/>
</dbReference>
<keyword evidence="3" id="KW-1185">Reference proteome</keyword>
<organism evidence="2 3">
    <name type="scientific">Cylindrobasidium torrendii FP15055 ss-10</name>
    <dbReference type="NCBI Taxonomy" id="1314674"/>
    <lineage>
        <taxon>Eukaryota</taxon>
        <taxon>Fungi</taxon>
        <taxon>Dikarya</taxon>
        <taxon>Basidiomycota</taxon>
        <taxon>Agaricomycotina</taxon>
        <taxon>Agaricomycetes</taxon>
        <taxon>Agaricomycetidae</taxon>
        <taxon>Agaricales</taxon>
        <taxon>Marasmiineae</taxon>
        <taxon>Physalacriaceae</taxon>
        <taxon>Cylindrobasidium</taxon>
    </lineage>
</organism>
<dbReference type="AlphaFoldDB" id="A0A0D7BF65"/>
<reference evidence="2 3" key="1">
    <citation type="journal article" date="2015" name="Fungal Genet. Biol.">
        <title>Evolution of novel wood decay mechanisms in Agaricales revealed by the genome sequences of Fistulina hepatica and Cylindrobasidium torrendii.</title>
        <authorList>
            <person name="Floudas D."/>
            <person name="Held B.W."/>
            <person name="Riley R."/>
            <person name="Nagy L.G."/>
            <person name="Koehler G."/>
            <person name="Ransdell A.S."/>
            <person name="Younus H."/>
            <person name="Chow J."/>
            <person name="Chiniquy J."/>
            <person name="Lipzen A."/>
            <person name="Tritt A."/>
            <person name="Sun H."/>
            <person name="Haridas S."/>
            <person name="LaButti K."/>
            <person name="Ohm R.A."/>
            <person name="Kues U."/>
            <person name="Blanchette R.A."/>
            <person name="Grigoriev I.V."/>
            <person name="Minto R.E."/>
            <person name="Hibbett D.S."/>
        </authorList>
    </citation>
    <scope>NUCLEOTIDE SEQUENCE [LARGE SCALE GENOMIC DNA]</scope>
    <source>
        <strain evidence="2 3">FP15055 ss-10</strain>
    </source>
</reference>
<gene>
    <name evidence="2" type="ORF">CYLTODRAFT_421821</name>
</gene>
<name>A0A0D7BF65_9AGAR</name>
<dbReference type="PANTHER" id="PTHR30344">
    <property type="entry name" value="6-PHOSPHOGLUCONOLACTONASE-RELATED"/>
    <property type="match status" value="1"/>
</dbReference>
<dbReference type="InterPro" id="IPR015943">
    <property type="entry name" value="WD40/YVTN_repeat-like_dom_sf"/>
</dbReference>
<accession>A0A0D7BF65</accession>
<dbReference type="GO" id="GO:0016853">
    <property type="term" value="F:isomerase activity"/>
    <property type="evidence" value="ECO:0007669"/>
    <property type="project" value="UniProtKB-KW"/>
</dbReference>
<evidence type="ECO:0000256" key="1">
    <source>
        <dbReference type="ARBA" id="ARBA00005564"/>
    </source>
</evidence>
<evidence type="ECO:0000313" key="3">
    <source>
        <dbReference type="Proteomes" id="UP000054007"/>
    </source>
</evidence>
<keyword evidence="2" id="KW-0413">Isomerase</keyword>
<comment type="similarity">
    <text evidence="1">Belongs to the cycloisomerase 2 family.</text>
</comment>
<dbReference type="PANTHER" id="PTHR30344:SF1">
    <property type="entry name" value="6-PHOSPHOGLUCONOLACTONASE"/>
    <property type="match status" value="1"/>
</dbReference>
<dbReference type="EMBL" id="KN880507">
    <property type="protein sequence ID" value="KIY68236.1"/>
    <property type="molecule type" value="Genomic_DNA"/>
</dbReference>
<sequence>MVNFTILAGGYSSSIVSYLFNTNTSALTYAGETQTAPNPSWLITTKNALGRDVIYATHENENGTLATYANLGGVLSLVDSVSSGGNGPVHCAPLTSGDVVVTNYGSGNGLVASTAHDGYDLTQTSNVVTFTAPEGGLSHPHMALEYNSEVLVPDLGADTIWRLGKDNSSNSSSWSIHGALVHDKGSGPRHIVVYEDILYTLHELTNTLTAERLPNVTTSTTASQLLGNVTIVPSDTPANATRAAAELLLAPPFLFASNRHIDGENDPRGDSIAVFDQFLNLQGHVFTGLQNIRGMQFGGNNNEWLVALGAVSGGMVVYHREGGSLTEVARNGSAIARTSAVIINAATNLRNA</sequence>
<dbReference type="Pfam" id="PF10282">
    <property type="entry name" value="Lactonase"/>
    <property type="match status" value="1"/>
</dbReference>
<proteinExistence type="inferred from homology"/>
<dbReference type="STRING" id="1314674.A0A0D7BF65"/>
<dbReference type="GO" id="GO:0017057">
    <property type="term" value="F:6-phosphogluconolactonase activity"/>
    <property type="evidence" value="ECO:0007669"/>
    <property type="project" value="TreeGrafter"/>
</dbReference>
<dbReference type="OrthoDB" id="9972196at2759"/>
<dbReference type="Gene3D" id="2.130.10.10">
    <property type="entry name" value="YVTN repeat-like/Quinoprotein amine dehydrogenase"/>
    <property type="match status" value="1"/>
</dbReference>
<dbReference type="Proteomes" id="UP000054007">
    <property type="component" value="Unassembled WGS sequence"/>
</dbReference>